<dbReference type="EMBL" id="CP033464">
    <property type="protein sequence ID" value="QDX93601.1"/>
    <property type="molecule type" value="Genomic_DNA"/>
</dbReference>
<evidence type="ECO:0000313" key="2">
    <source>
        <dbReference type="Proteomes" id="UP000319432"/>
    </source>
</evidence>
<proteinExistence type="predicted"/>
<sequence length="460" mass="51584">MGKQLNFKTVNGVQYRVVTDREAQVGDYVLYDVSLRSYIEEGKPYEVVRVDSCDDPQIIDEDGDEFDTAYSGAYELLEKIGSVLNDLVTHEGVTYRKVVRDAKPGDKFVVPNESAMDYTAGKIYEIIRLDRDGDPRFIDDIDDEYHVVSGSYTVLEPVTIDEELSVAQARVAELEAKKKELVEANRLKVGDYAKVVVPGEWCVPVGRIVEVIEDDETYMPFRTKKLNGDFTGWFRVHELVRATDEEVAEARCQLDRNKIKPGVTVRLVIEVGKYPKHGWGDASNGDIGKVRTVDGSSVRVDFPNQSDWKAHIDELTIATEEETRLLVGEYAKVVANGSDHSANNGDFVKIVRDDRSKLPFRCETVDGKVLRRPWFQASDLTRVSDEEVKWAGIGRKVGEFKAGDIVRLNRNTGGHLRQGDITVLDYVRGTSIGFGEGYVGETDWIEMVAPVESTVKLKAS</sequence>
<name>A0A518V9C0_BRELA</name>
<protein>
    <submittedName>
        <fullName evidence="1">Uncharacterized protein</fullName>
    </submittedName>
</protein>
<organism evidence="1 2">
    <name type="scientific">Brevibacillus laterosporus</name>
    <name type="common">Bacillus laterosporus</name>
    <dbReference type="NCBI Taxonomy" id="1465"/>
    <lineage>
        <taxon>Bacteria</taxon>
        <taxon>Bacillati</taxon>
        <taxon>Bacillota</taxon>
        <taxon>Bacilli</taxon>
        <taxon>Bacillales</taxon>
        <taxon>Paenibacillaceae</taxon>
        <taxon>Brevibacillus</taxon>
    </lineage>
</organism>
<evidence type="ECO:0000313" key="1">
    <source>
        <dbReference type="EMBL" id="QDX93601.1"/>
    </source>
</evidence>
<accession>A0A518V9C0</accession>
<reference evidence="1 2" key="1">
    <citation type="submission" date="2018-11" db="EMBL/GenBank/DDBJ databases">
        <title>Phylogenetic determinants of toxin gene distribution in genomes of Brevibacillus laterosporus.</title>
        <authorList>
            <person name="Glare T.R."/>
            <person name="Durrant A."/>
            <person name="Berry C."/>
            <person name="Palma L."/>
            <person name="Ormskirk M."/>
            <person name="Cox M.O."/>
        </authorList>
    </citation>
    <scope>NUCLEOTIDE SEQUENCE [LARGE SCALE GENOMIC DNA]</scope>
    <source>
        <strain evidence="1 2">1821L</strain>
    </source>
</reference>
<dbReference type="Proteomes" id="UP000319432">
    <property type="component" value="Chromosome"/>
</dbReference>
<keyword evidence="2" id="KW-1185">Reference proteome</keyword>
<gene>
    <name evidence="1" type="ORF">EEL30_15625</name>
</gene>
<dbReference type="AlphaFoldDB" id="A0A518V9C0"/>